<comment type="caution">
    <text evidence="2">The sequence shown here is derived from an EMBL/GenBank/DDBJ whole genome shotgun (WGS) entry which is preliminary data.</text>
</comment>
<sequence>MPEEFKQLEIEEIFTSYRGPNPSENSRNSSMQKFRTKRADNIDAYSLPHLESLNYMTLTDAAMQHRLYNRHGKLVGNLKTAYKCFEAYANLGNTGAL</sequence>
<feature type="region of interest" description="Disordered" evidence="1">
    <location>
        <begin position="16"/>
        <end position="35"/>
    </location>
</feature>
<reference evidence="2" key="1">
    <citation type="submission" date="2020-05" db="EMBL/GenBank/DDBJ databases">
        <authorList>
            <person name="Rincon C."/>
            <person name="Sanders R I."/>
            <person name="Robbins C."/>
            <person name="Chaturvedi A."/>
        </authorList>
    </citation>
    <scope>NUCLEOTIDE SEQUENCE</scope>
    <source>
        <strain evidence="2">CHB12</strain>
    </source>
</reference>
<proteinExistence type="predicted"/>
<gene>
    <name evidence="2" type="ORF">CHRIB12_LOCUS20914</name>
</gene>
<organism evidence="2 3">
    <name type="scientific">Rhizophagus irregularis</name>
    <dbReference type="NCBI Taxonomy" id="588596"/>
    <lineage>
        <taxon>Eukaryota</taxon>
        <taxon>Fungi</taxon>
        <taxon>Fungi incertae sedis</taxon>
        <taxon>Mucoromycota</taxon>
        <taxon>Glomeromycotina</taxon>
        <taxon>Glomeromycetes</taxon>
        <taxon>Glomerales</taxon>
        <taxon>Glomeraceae</taxon>
        <taxon>Rhizophagus</taxon>
    </lineage>
</organism>
<evidence type="ECO:0000256" key="1">
    <source>
        <dbReference type="SAM" id="MobiDB-lite"/>
    </source>
</evidence>
<evidence type="ECO:0000313" key="2">
    <source>
        <dbReference type="EMBL" id="CAB5389146.1"/>
    </source>
</evidence>
<feature type="compositionally biased region" description="Polar residues" evidence="1">
    <location>
        <begin position="22"/>
        <end position="33"/>
    </location>
</feature>
<evidence type="ECO:0000313" key="3">
    <source>
        <dbReference type="Proteomes" id="UP000684084"/>
    </source>
</evidence>
<dbReference type="Proteomes" id="UP000684084">
    <property type="component" value="Unassembled WGS sequence"/>
</dbReference>
<dbReference type="AlphaFoldDB" id="A0A915ZUM7"/>
<name>A0A915ZUM7_9GLOM</name>
<protein>
    <submittedName>
        <fullName evidence="2">Uncharacterized protein</fullName>
    </submittedName>
</protein>
<accession>A0A915ZUM7</accession>
<dbReference type="EMBL" id="CAGKOT010000064">
    <property type="protein sequence ID" value="CAB5389146.1"/>
    <property type="molecule type" value="Genomic_DNA"/>
</dbReference>